<evidence type="ECO:0000313" key="8">
    <source>
        <dbReference type="EMBL" id="KAK9820705.1"/>
    </source>
</evidence>
<evidence type="ECO:0000259" key="7">
    <source>
        <dbReference type="PROSITE" id="PS50011"/>
    </source>
</evidence>
<dbReference type="SMART" id="SM00220">
    <property type="entry name" value="S_TKc"/>
    <property type="match status" value="1"/>
</dbReference>
<dbReference type="InterPro" id="IPR050205">
    <property type="entry name" value="CDPK_Ser/Thr_kinases"/>
</dbReference>
<evidence type="ECO:0000256" key="3">
    <source>
        <dbReference type="ARBA" id="ARBA00022741"/>
    </source>
</evidence>
<gene>
    <name evidence="8" type="ORF">WJX74_010052</name>
</gene>
<dbReference type="Gene3D" id="1.10.238.10">
    <property type="entry name" value="EF-hand"/>
    <property type="match status" value="2"/>
</dbReference>
<feature type="region of interest" description="Disordered" evidence="6">
    <location>
        <begin position="610"/>
        <end position="655"/>
    </location>
</feature>
<keyword evidence="9" id="KW-1185">Reference proteome</keyword>
<dbReference type="PROSITE" id="PS50011">
    <property type="entry name" value="PROTEIN_KINASE_DOM"/>
    <property type="match status" value="1"/>
</dbReference>
<feature type="region of interest" description="Disordered" evidence="6">
    <location>
        <begin position="990"/>
        <end position="1020"/>
    </location>
</feature>
<dbReference type="AlphaFoldDB" id="A0AAW1QH04"/>
<dbReference type="PANTHER" id="PTHR24349">
    <property type="entry name" value="SERINE/THREONINE-PROTEIN KINASE"/>
    <property type="match status" value="1"/>
</dbReference>
<dbReference type="GO" id="GO:0004674">
    <property type="term" value="F:protein serine/threonine kinase activity"/>
    <property type="evidence" value="ECO:0007669"/>
    <property type="project" value="UniProtKB-KW"/>
</dbReference>
<feature type="domain" description="Protein kinase" evidence="7">
    <location>
        <begin position="29"/>
        <end position="302"/>
    </location>
</feature>
<feature type="compositionally biased region" description="Low complexity" evidence="6">
    <location>
        <begin position="700"/>
        <end position="720"/>
    </location>
</feature>
<feature type="region of interest" description="Disordered" evidence="6">
    <location>
        <begin position="352"/>
        <end position="403"/>
    </location>
</feature>
<feature type="region of interest" description="Disordered" evidence="6">
    <location>
        <begin position="451"/>
        <end position="505"/>
    </location>
</feature>
<evidence type="ECO:0000313" key="9">
    <source>
        <dbReference type="Proteomes" id="UP001438707"/>
    </source>
</evidence>
<accession>A0AAW1QH04</accession>
<comment type="caution">
    <text evidence="8">The sequence shown here is derived from an EMBL/GenBank/DDBJ whole genome shotgun (WGS) entry which is preliminary data.</text>
</comment>
<dbReference type="InterPro" id="IPR000719">
    <property type="entry name" value="Prot_kinase_dom"/>
</dbReference>
<dbReference type="Gene3D" id="3.30.200.20">
    <property type="entry name" value="Phosphorylase Kinase, domain 1"/>
    <property type="match status" value="1"/>
</dbReference>
<dbReference type="Pfam" id="PF00069">
    <property type="entry name" value="Pkinase"/>
    <property type="match status" value="1"/>
</dbReference>
<evidence type="ECO:0000256" key="2">
    <source>
        <dbReference type="ARBA" id="ARBA00022679"/>
    </source>
</evidence>
<dbReference type="InterPro" id="IPR011009">
    <property type="entry name" value="Kinase-like_dom_sf"/>
</dbReference>
<feature type="compositionally biased region" description="Basic and acidic residues" evidence="6">
    <location>
        <begin position="991"/>
        <end position="1006"/>
    </location>
</feature>
<feature type="region of interest" description="Disordered" evidence="6">
    <location>
        <begin position="748"/>
        <end position="801"/>
    </location>
</feature>
<dbReference type="CDD" id="cd05117">
    <property type="entry name" value="STKc_CAMK"/>
    <property type="match status" value="1"/>
</dbReference>
<feature type="region of interest" description="Disordered" evidence="6">
    <location>
        <begin position="522"/>
        <end position="555"/>
    </location>
</feature>
<sequence>MPRIDVTDIPKEKVTARDFGYAKNFDKRYEPGRELGKGGFGSVRAVKDLQTGKEFASKSIPKELKLPGLSAARQAQHQDNIQKEVSMLKTLRGTLNVVHFRKAYEDDSNVYIIMELCSGGELLHRVGRKHYSEKTVASFMRAVMRTLAQCHAHRIMHRDVKPGNFLLLNDMDRSPLKAIDFGMAVFFDPKSLPCTDLGLEGTAWYMAPEVLNSKQMPASDVWSAGIMAYQLLSGYLPFNDHRNPDSPALSVIWKSILSDKPSFRQSAWQQISPEGKEFVSKLLNKDPDERISARDALRDPWLAGGSTADRQIGPPIQRTVVQRLQRFGQSGVVRRSILELIAAELLKMMPTQSNTPAATPEPSGHPHGSPFGLADKRFSDTGETSDEVSSEQLSPSPSGSFLSARSSHNLLAEFRRRNTPPTAEMQRLANMKAREGMGAASTGDLTTAVMNGIASKPSTPDSQTHPLSNTAHGNLEYSRHRQEEAGSAPQSLPQNIPPRHQDGPNYWRMMRAAANALWHKTRGREGSMHGSAQSSLGSWRRTPMSQDPVLEEESEDVNYDHTCWRDENERSEQRKVARLALEASHHGHPHNSQAFDVPLGRVPSAFDPVAHGAESYCGDEPEVDPPTLEEWSRQASSARSEAMAIPDGRRSLADDDFGARRSMDWPALRSLAEDDGVGESGRRGQGAYADWLRAQGQNPLSRSGSRELGSSGRLSRDGSGTPRLATLQRQSLSGQENLPANLRSGMARTASLDGGSSPMSSGGASPKTPGGSLRPVPRSRPVDVPGTSGITSPRRAGSTELDRESTLAIESEGQGGAPIAVFTNAKGEEKVVDLTELRDVMRALNFTKEAEGVTVHELAQGLQALGYKLAPSEVTALAEQVHPASKQNGTVDKSAFLASQLDWNSFSSDHREQWLECCKRAFEGLERDPAGRVTSSSLLEGLRSRLPAAEIEYAVEDALIEAGYADAEEVDFEGFLKLLKVGSNDSAHNLDQYDSRMRGDPGHSDHGANNYTPELQPVAE</sequence>
<dbReference type="PROSITE" id="PS00108">
    <property type="entry name" value="PROTEIN_KINASE_ST"/>
    <property type="match status" value="1"/>
</dbReference>
<dbReference type="InterPro" id="IPR008271">
    <property type="entry name" value="Ser/Thr_kinase_AS"/>
</dbReference>
<keyword evidence="3" id="KW-0547">Nucleotide-binding</keyword>
<dbReference type="Gene3D" id="1.10.510.10">
    <property type="entry name" value="Transferase(Phosphotransferase) domain 1"/>
    <property type="match status" value="1"/>
</dbReference>
<keyword evidence="1" id="KW-0723">Serine/threonine-protein kinase</keyword>
<feature type="compositionally biased region" description="Polar residues" evidence="6">
    <location>
        <begin position="456"/>
        <end position="472"/>
    </location>
</feature>
<dbReference type="InterPro" id="IPR011992">
    <property type="entry name" value="EF-hand-dom_pair"/>
</dbReference>
<reference evidence="8 9" key="1">
    <citation type="journal article" date="2024" name="Nat. Commun.">
        <title>Phylogenomics reveals the evolutionary origins of lichenization in chlorophyte algae.</title>
        <authorList>
            <person name="Puginier C."/>
            <person name="Libourel C."/>
            <person name="Otte J."/>
            <person name="Skaloud P."/>
            <person name="Haon M."/>
            <person name="Grisel S."/>
            <person name="Petersen M."/>
            <person name="Berrin J.G."/>
            <person name="Delaux P.M."/>
            <person name="Dal Grande F."/>
            <person name="Keller J."/>
        </authorList>
    </citation>
    <scope>NUCLEOTIDE SEQUENCE [LARGE SCALE GENOMIC DNA]</scope>
    <source>
        <strain evidence="8 9">SAG 2145</strain>
    </source>
</reference>
<keyword evidence="4" id="KW-0418">Kinase</keyword>
<keyword evidence="5" id="KW-0067">ATP-binding</keyword>
<keyword evidence="2" id="KW-0808">Transferase</keyword>
<dbReference type="GO" id="GO:0005524">
    <property type="term" value="F:ATP binding"/>
    <property type="evidence" value="ECO:0007669"/>
    <property type="project" value="UniProtKB-KW"/>
</dbReference>
<name>A0AAW1QH04_9CHLO</name>
<evidence type="ECO:0000256" key="1">
    <source>
        <dbReference type="ARBA" id="ARBA00022527"/>
    </source>
</evidence>
<dbReference type="SUPFAM" id="SSF56112">
    <property type="entry name" value="Protein kinase-like (PK-like)"/>
    <property type="match status" value="1"/>
</dbReference>
<feature type="compositionally biased region" description="Low complexity" evidence="6">
    <location>
        <begin position="751"/>
        <end position="776"/>
    </location>
</feature>
<dbReference type="EMBL" id="JALJOS010000045">
    <property type="protein sequence ID" value="KAK9820705.1"/>
    <property type="molecule type" value="Genomic_DNA"/>
</dbReference>
<feature type="compositionally biased region" description="Low complexity" evidence="6">
    <location>
        <begin position="390"/>
        <end position="400"/>
    </location>
</feature>
<organism evidence="8 9">
    <name type="scientific">Apatococcus lobatus</name>
    <dbReference type="NCBI Taxonomy" id="904363"/>
    <lineage>
        <taxon>Eukaryota</taxon>
        <taxon>Viridiplantae</taxon>
        <taxon>Chlorophyta</taxon>
        <taxon>core chlorophytes</taxon>
        <taxon>Trebouxiophyceae</taxon>
        <taxon>Chlorellales</taxon>
        <taxon>Chlorellaceae</taxon>
        <taxon>Apatococcus</taxon>
    </lineage>
</organism>
<proteinExistence type="predicted"/>
<dbReference type="SUPFAM" id="SSF47473">
    <property type="entry name" value="EF-hand"/>
    <property type="match status" value="1"/>
</dbReference>
<evidence type="ECO:0000256" key="6">
    <source>
        <dbReference type="SAM" id="MobiDB-lite"/>
    </source>
</evidence>
<protein>
    <recommendedName>
        <fullName evidence="7">Protein kinase domain-containing protein</fullName>
    </recommendedName>
</protein>
<feature type="region of interest" description="Disordered" evidence="6">
    <location>
        <begin position="694"/>
        <end position="722"/>
    </location>
</feature>
<dbReference type="Proteomes" id="UP001438707">
    <property type="component" value="Unassembled WGS sequence"/>
</dbReference>
<evidence type="ECO:0000256" key="5">
    <source>
        <dbReference type="ARBA" id="ARBA00022840"/>
    </source>
</evidence>
<evidence type="ECO:0000256" key="4">
    <source>
        <dbReference type="ARBA" id="ARBA00022777"/>
    </source>
</evidence>